<evidence type="ECO:0000313" key="12">
    <source>
        <dbReference type="EMBL" id="SQI40055.1"/>
    </source>
</evidence>
<feature type="transmembrane region" description="Helical" evidence="10">
    <location>
        <begin position="63"/>
        <end position="93"/>
    </location>
</feature>
<comment type="subcellular location">
    <subcellularLocation>
        <location evidence="1">Cell inner membrane</location>
        <topology evidence="1">Multi-pass membrane protein</topology>
    </subcellularLocation>
    <subcellularLocation>
        <location evidence="10">Cell membrane</location>
        <topology evidence="10">Multi-pass membrane protein</topology>
    </subcellularLocation>
</comment>
<evidence type="ECO:0000256" key="2">
    <source>
        <dbReference type="ARBA" id="ARBA00007069"/>
    </source>
</evidence>
<dbReference type="GO" id="GO:0006817">
    <property type="term" value="P:phosphate ion transport"/>
    <property type="evidence" value="ECO:0007669"/>
    <property type="project" value="UniProtKB-KW"/>
</dbReference>
<organism evidence="12 13">
    <name type="scientific">Leminorella richardii</name>
    <dbReference type="NCBI Taxonomy" id="158841"/>
    <lineage>
        <taxon>Bacteria</taxon>
        <taxon>Pseudomonadati</taxon>
        <taxon>Pseudomonadota</taxon>
        <taxon>Gammaproteobacteria</taxon>
        <taxon>Enterobacterales</taxon>
        <taxon>Budviciaceae</taxon>
        <taxon>Leminorella</taxon>
    </lineage>
</organism>
<comment type="similarity">
    <text evidence="2">Belongs to the binding-protein-dependent transport system permease family. CysTW subfamily.</text>
</comment>
<evidence type="ECO:0000313" key="13">
    <source>
        <dbReference type="Proteomes" id="UP000249005"/>
    </source>
</evidence>
<keyword evidence="5" id="KW-0997">Cell inner membrane</keyword>
<evidence type="ECO:0000256" key="7">
    <source>
        <dbReference type="ARBA" id="ARBA00022692"/>
    </source>
</evidence>
<evidence type="ECO:0000256" key="1">
    <source>
        <dbReference type="ARBA" id="ARBA00004429"/>
    </source>
</evidence>
<dbReference type="PROSITE" id="PS50928">
    <property type="entry name" value="ABC_TM1"/>
    <property type="match status" value="1"/>
</dbReference>
<dbReference type="InterPro" id="IPR000515">
    <property type="entry name" value="MetI-like"/>
</dbReference>
<evidence type="ECO:0000259" key="11">
    <source>
        <dbReference type="PROSITE" id="PS50928"/>
    </source>
</evidence>
<evidence type="ECO:0000256" key="10">
    <source>
        <dbReference type="RuleBase" id="RU363032"/>
    </source>
</evidence>
<sequence>MSNSHDGAGLPLRLATALTVCGIGLIFLMVFAFAVPVLAPHSGTDGSGLFSWLWSPSKGQFGILPMIAGSVLLSLSAVALSWPLAIGLCGWLLNATAPNASVFTRLLTRLIAGLIRFMTAVPTVVYGFVAIFLLTPLVRGAVGGGSGLNWLSACLILSLLLLPTMVLVMDTGLRPRMEKLHLSASALGFNRLQTLLYFVFSQGRRCLLTALILGFGRGIGDTLISLMLSGNWPQLPIFPTDSLRTLTAHMALVTANEVGGTAYNSLFAAGAVLLLINGCVSLALRRLERGVGSEV</sequence>
<keyword evidence="4" id="KW-1003">Cell membrane</keyword>
<evidence type="ECO:0000256" key="9">
    <source>
        <dbReference type="ARBA" id="ARBA00023136"/>
    </source>
</evidence>
<evidence type="ECO:0000256" key="6">
    <source>
        <dbReference type="ARBA" id="ARBA00022592"/>
    </source>
</evidence>
<dbReference type="InterPro" id="IPR035906">
    <property type="entry name" value="MetI-like_sf"/>
</dbReference>
<dbReference type="Pfam" id="PF00528">
    <property type="entry name" value="BPD_transp_1"/>
    <property type="match status" value="1"/>
</dbReference>
<dbReference type="SUPFAM" id="SSF161098">
    <property type="entry name" value="MetI-like"/>
    <property type="match status" value="1"/>
</dbReference>
<evidence type="ECO:0000256" key="4">
    <source>
        <dbReference type="ARBA" id="ARBA00022475"/>
    </source>
</evidence>
<dbReference type="InterPro" id="IPR051124">
    <property type="entry name" value="Phosphate_Transport_Permease"/>
</dbReference>
<dbReference type="Proteomes" id="UP000249005">
    <property type="component" value="Chromosome 1"/>
</dbReference>
<evidence type="ECO:0000256" key="5">
    <source>
        <dbReference type="ARBA" id="ARBA00022519"/>
    </source>
</evidence>
<evidence type="ECO:0000256" key="3">
    <source>
        <dbReference type="ARBA" id="ARBA00022448"/>
    </source>
</evidence>
<dbReference type="KEGG" id="lri:NCTC12151_01512"/>
<feature type="transmembrane region" description="Helical" evidence="10">
    <location>
        <begin position="206"/>
        <end position="228"/>
    </location>
</feature>
<dbReference type="PANTHER" id="PTHR30425:SF1">
    <property type="entry name" value="PHOSPHATE TRANSPORT SYSTEM PERMEASE PROTEIN PSTC"/>
    <property type="match status" value="1"/>
</dbReference>
<feature type="transmembrane region" description="Helical" evidence="10">
    <location>
        <begin position="150"/>
        <end position="169"/>
    </location>
</feature>
<protein>
    <submittedName>
        <fullName evidence="12">Phosphate transport system permease protein pstC</fullName>
    </submittedName>
</protein>
<keyword evidence="9 10" id="KW-0472">Membrane</keyword>
<feature type="transmembrane region" description="Helical" evidence="10">
    <location>
        <begin position="262"/>
        <end position="284"/>
    </location>
</feature>
<proteinExistence type="inferred from homology"/>
<dbReference type="Gene3D" id="1.10.3720.10">
    <property type="entry name" value="MetI-like"/>
    <property type="match status" value="1"/>
</dbReference>
<keyword evidence="13" id="KW-1185">Reference proteome</keyword>
<evidence type="ECO:0000256" key="8">
    <source>
        <dbReference type="ARBA" id="ARBA00022989"/>
    </source>
</evidence>
<reference evidence="12 13" key="1">
    <citation type="submission" date="2018-06" db="EMBL/GenBank/DDBJ databases">
        <authorList>
            <consortium name="Pathogen Informatics"/>
            <person name="Doyle S."/>
        </authorList>
    </citation>
    <scope>NUCLEOTIDE SEQUENCE [LARGE SCALE GENOMIC DNA]</scope>
    <source>
        <strain evidence="12 13">NCTC12151</strain>
    </source>
</reference>
<dbReference type="EMBL" id="LS483470">
    <property type="protein sequence ID" value="SQI40055.1"/>
    <property type="molecule type" value="Genomic_DNA"/>
</dbReference>
<dbReference type="PANTHER" id="PTHR30425">
    <property type="entry name" value="PHOSPHATE TRANSPORT SYSTEM PERMEASE PROTEIN PST"/>
    <property type="match status" value="1"/>
</dbReference>
<feature type="domain" description="ABC transmembrane type-1" evidence="11">
    <location>
        <begin position="67"/>
        <end position="284"/>
    </location>
</feature>
<keyword evidence="6" id="KW-0592">Phosphate transport</keyword>
<keyword evidence="7 10" id="KW-0812">Transmembrane</keyword>
<accession>A0A2X4XJL1</accession>
<name>A0A2X4XJL1_9GAMM</name>
<dbReference type="GO" id="GO:0005886">
    <property type="term" value="C:plasma membrane"/>
    <property type="evidence" value="ECO:0007669"/>
    <property type="project" value="UniProtKB-SubCell"/>
</dbReference>
<keyword evidence="8 10" id="KW-1133">Transmembrane helix</keyword>
<feature type="transmembrane region" description="Helical" evidence="10">
    <location>
        <begin position="12"/>
        <end position="39"/>
    </location>
</feature>
<feature type="transmembrane region" description="Helical" evidence="10">
    <location>
        <begin position="114"/>
        <end position="138"/>
    </location>
</feature>
<dbReference type="AlphaFoldDB" id="A0A2X4XJL1"/>
<gene>
    <name evidence="12" type="primary">pstC_1</name>
    <name evidence="12" type="ORF">NCTC12151_01512</name>
</gene>
<keyword evidence="3 10" id="KW-0813">Transport</keyword>
<dbReference type="RefSeq" id="WP_197708854.1">
    <property type="nucleotide sequence ID" value="NZ_LR698987.1"/>
</dbReference>
<dbReference type="GO" id="GO:0055085">
    <property type="term" value="P:transmembrane transport"/>
    <property type="evidence" value="ECO:0007669"/>
    <property type="project" value="InterPro"/>
</dbReference>